<reference evidence="2" key="1">
    <citation type="submission" date="2017-09" db="EMBL/GenBank/DDBJ databases">
        <title>Depth-based differentiation of microbial function through sediment-hosted aquifers and enrichment of novel symbionts in the deep terrestrial subsurface.</title>
        <authorList>
            <person name="Probst A.J."/>
            <person name="Ladd B."/>
            <person name="Jarett J.K."/>
            <person name="Geller-Mcgrath D.E."/>
            <person name="Sieber C.M.K."/>
            <person name="Emerson J.B."/>
            <person name="Anantharaman K."/>
            <person name="Thomas B.C."/>
            <person name="Malmstrom R."/>
            <person name="Stieglmeier M."/>
            <person name="Klingl A."/>
            <person name="Woyke T."/>
            <person name="Ryan C.M."/>
            <person name="Banfield J.F."/>
        </authorList>
    </citation>
    <scope>NUCLEOTIDE SEQUENCE [LARGE SCALE GENOMIC DNA]</scope>
</reference>
<protein>
    <submittedName>
        <fullName evidence="1">Toxin</fullName>
    </submittedName>
</protein>
<dbReference type="Proteomes" id="UP000229526">
    <property type="component" value="Unassembled WGS sequence"/>
</dbReference>
<sequence>MKYVDWDLAKNKWLKETRDVSFEDVVAAIESGKLLTVVDHSNIKRYPNQKIFIVNIENYAYKVPFVEDDEKIFLKTIYPSRRETKKYIIDEK</sequence>
<dbReference type="EMBL" id="PFBD01000023">
    <property type="protein sequence ID" value="PIR86887.1"/>
    <property type="molecule type" value="Genomic_DNA"/>
</dbReference>
<gene>
    <name evidence="1" type="ORF">COU11_03475</name>
</gene>
<accession>A0A2H0UKF6</accession>
<comment type="caution">
    <text evidence="1">The sequence shown here is derived from an EMBL/GenBank/DDBJ whole genome shotgun (WGS) entry which is preliminary data.</text>
</comment>
<evidence type="ECO:0000313" key="1">
    <source>
        <dbReference type="EMBL" id="PIR86887.1"/>
    </source>
</evidence>
<organism evidence="1 2">
    <name type="scientific">Candidatus Harrisonbacteria bacterium CG10_big_fil_rev_8_21_14_0_10_49_15</name>
    <dbReference type="NCBI Taxonomy" id="1974587"/>
    <lineage>
        <taxon>Bacteria</taxon>
        <taxon>Candidatus Harrisoniibacteriota</taxon>
    </lineage>
</organism>
<proteinExistence type="predicted"/>
<dbReference type="AlphaFoldDB" id="A0A2H0UKF6"/>
<name>A0A2H0UKF6_9BACT</name>
<evidence type="ECO:0000313" key="2">
    <source>
        <dbReference type="Proteomes" id="UP000229526"/>
    </source>
</evidence>